<dbReference type="Ensembl" id="ENSSHAT00000043991.1">
    <property type="protein sequence ID" value="ENSSHAP00000026337.1"/>
    <property type="gene ID" value="ENSSHAG00000021000.1"/>
</dbReference>
<dbReference type="AlphaFoldDB" id="A0A7N4NPA9"/>
<evidence type="ECO:0000313" key="2">
    <source>
        <dbReference type="Ensembl" id="ENSSHAP00000026337.1"/>
    </source>
</evidence>
<keyword evidence="3" id="KW-1185">Reference proteome</keyword>
<dbReference type="Proteomes" id="UP000007648">
    <property type="component" value="Unassembled WGS sequence"/>
</dbReference>
<reference evidence="2 3" key="1">
    <citation type="journal article" date="2011" name="Proc. Natl. Acad. Sci. U.S.A.">
        <title>Genetic diversity and population structure of the endangered marsupial Sarcophilus harrisii (Tasmanian devil).</title>
        <authorList>
            <person name="Miller W."/>
            <person name="Hayes V.M."/>
            <person name="Ratan A."/>
            <person name="Petersen D.C."/>
            <person name="Wittekindt N.E."/>
            <person name="Miller J."/>
            <person name="Walenz B."/>
            <person name="Knight J."/>
            <person name="Qi J."/>
            <person name="Zhao F."/>
            <person name="Wang Q."/>
            <person name="Bedoya-Reina O.C."/>
            <person name="Katiyar N."/>
            <person name="Tomsho L.P."/>
            <person name="Kasson L.M."/>
            <person name="Hardie R.A."/>
            <person name="Woodbridge P."/>
            <person name="Tindall E.A."/>
            <person name="Bertelsen M.F."/>
            <person name="Dixon D."/>
            <person name="Pyecroft S."/>
            <person name="Helgen K.M."/>
            <person name="Lesk A.M."/>
            <person name="Pringle T.H."/>
            <person name="Patterson N."/>
            <person name="Zhang Y."/>
            <person name="Kreiss A."/>
            <person name="Woods G.M."/>
            <person name="Jones M.E."/>
            <person name="Schuster S.C."/>
        </authorList>
    </citation>
    <scope>NUCLEOTIDE SEQUENCE [LARGE SCALE GENOMIC DNA]</scope>
</reference>
<proteinExistence type="predicted"/>
<dbReference type="GeneTree" id="ENSGT00940000164381"/>
<feature type="region of interest" description="Disordered" evidence="1">
    <location>
        <begin position="132"/>
        <end position="164"/>
    </location>
</feature>
<organism evidence="2 3">
    <name type="scientific">Sarcophilus harrisii</name>
    <name type="common">Tasmanian devil</name>
    <name type="synonym">Sarcophilus laniarius</name>
    <dbReference type="NCBI Taxonomy" id="9305"/>
    <lineage>
        <taxon>Eukaryota</taxon>
        <taxon>Metazoa</taxon>
        <taxon>Chordata</taxon>
        <taxon>Craniata</taxon>
        <taxon>Vertebrata</taxon>
        <taxon>Euteleostomi</taxon>
        <taxon>Mammalia</taxon>
        <taxon>Metatheria</taxon>
        <taxon>Dasyuromorphia</taxon>
        <taxon>Dasyuridae</taxon>
        <taxon>Sarcophilus</taxon>
    </lineage>
</organism>
<protein>
    <submittedName>
        <fullName evidence="2">Uncharacterized protein</fullName>
    </submittedName>
</protein>
<evidence type="ECO:0000256" key="1">
    <source>
        <dbReference type="SAM" id="MobiDB-lite"/>
    </source>
</evidence>
<evidence type="ECO:0000313" key="3">
    <source>
        <dbReference type="Proteomes" id="UP000007648"/>
    </source>
</evidence>
<reference evidence="2" key="2">
    <citation type="submission" date="2025-08" db="UniProtKB">
        <authorList>
            <consortium name="Ensembl"/>
        </authorList>
    </citation>
    <scope>IDENTIFICATION</scope>
</reference>
<name>A0A7N4NPA9_SARHA</name>
<dbReference type="InParanoid" id="A0A7N4NPA9"/>
<accession>A0A7N4NPA9</accession>
<sequence>MTCSILINCFSLGPGINFFLYDLRLPWIVNISETQEPGSVIHTFFFNCSCPPTLELYSVIPPSPFFNQPSLSGYYTQYLMTLSSAARLDARQVNHYQLNLKLTCMKETWTLPLSVEVFKAKGHPVCLDRFASPEPGAQRERNEQELALSKPQASRKRIVEKSSF</sequence>
<reference evidence="2" key="3">
    <citation type="submission" date="2025-09" db="UniProtKB">
        <authorList>
            <consortium name="Ensembl"/>
        </authorList>
    </citation>
    <scope>IDENTIFICATION</scope>
</reference>